<reference evidence="3 4" key="1">
    <citation type="submission" date="2023-01" db="EMBL/GenBank/DDBJ databases">
        <title>Analysis of 21 Apiospora genomes using comparative genomics revels a genus with tremendous synthesis potential of carbohydrate active enzymes and secondary metabolites.</title>
        <authorList>
            <person name="Sorensen T."/>
        </authorList>
    </citation>
    <scope>NUCLEOTIDE SEQUENCE [LARGE SCALE GENOMIC DNA]</scope>
    <source>
        <strain evidence="3 4">CBS 135458</strain>
    </source>
</reference>
<evidence type="ECO:0000313" key="3">
    <source>
        <dbReference type="EMBL" id="KAK8043233.1"/>
    </source>
</evidence>
<gene>
    <name evidence="3" type="ORF">PG994_013716</name>
</gene>
<feature type="compositionally biased region" description="Polar residues" evidence="1">
    <location>
        <begin position="187"/>
        <end position="262"/>
    </location>
</feature>
<name>A0ABR1TC11_9PEZI</name>
<feature type="compositionally biased region" description="Polar residues" evidence="1">
    <location>
        <begin position="271"/>
        <end position="298"/>
    </location>
</feature>
<keyword evidence="2" id="KW-0732">Signal</keyword>
<comment type="caution">
    <text evidence="3">The sequence shown here is derived from an EMBL/GenBank/DDBJ whole genome shotgun (WGS) entry which is preliminary data.</text>
</comment>
<evidence type="ECO:0000256" key="2">
    <source>
        <dbReference type="SAM" id="SignalP"/>
    </source>
</evidence>
<evidence type="ECO:0000313" key="4">
    <source>
        <dbReference type="Proteomes" id="UP001480595"/>
    </source>
</evidence>
<dbReference type="RefSeq" id="XP_066710086.1">
    <property type="nucleotide sequence ID" value="XM_066865125.1"/>
</dbReference>
<feature type="compositionally biased region" description="Low complexity" evidence="1">
    <location>
        <begin position="169"/>
        <end position="184"/>
    </location>
</feature>
<protein>
    <recommendedName>
        <fullName evidence="5">LysM domain-containing protein</fullName>
    </recommendedName>
</protein>
<feature type="chain" id="PRO_5046184425" description="LysM domain-containing protein" evidence="2">
    <location>
        <begin position="21"/>
        <end position="401"/>
    </location>
</feature>
<keyword evidence="4" id="KW-1185">Reference proteome</keyword>
<proteinExistence type="predicted"/>
<sequence>MIRLRWIVFVGLIAISAVTAATLGAVFQKQKDDAARQHGPLGCCSCKEMRDLAMQSGESLDEFFEMNPSLDRNNCDGDGCATGYTRMPMPNLVQGSPYDICRTTGGDVTRTKSVVVIKSSTSTKTTAHSPSTTRATTTNFGKGFIASMTPSTKGWPTTTEVQDSKTGDSTTIASSPTSSVSFASRPASESQQPTSSDPAQSLSEHWSSISGANPDTSDNTSGSSEPLSATSSVDITSSCTTVDTDVLSSAPTTEMPTMTMISGGQPRRGNPGSNNKNIRNPNFGNPESDNSSINYSNHRNNRIGQGAHDLSGKRDSSAEHEATFKCSLRWPKFGLGHCSSIFDFCCWNTLRKIEQGRDSINNNSIEQGVHDIFSKQYSSADLEFPSRIFKFSLGWTDIESG</sequence>
<evidence type="ECO:0008006" key="5">
    <source>
        <dbReference type="Google" id="ProtNLM"/>
    </source>
</evidence>
<feature type="compositionally biased region" description="Polar residues" evidence="1">
    <location>
        <begin position="148"/>
        <end position="161"/>
    </location>
</feature>
<dbReference type="Proteomes" id="UP001480595">
    <property type="component" value="Unassembled WGS sequence"/>
</dbReference>
<feature type="signal peptide" evidence="2">
    <location>
        <begin position="1"/>
        <end position="20"/>
    </location>
</feature>
<feature type="compositionally biased region" description="Low complexity" evidence="1">
    <location>
        <begin position="119"/>
        <end position="133"/>
    </location>
</feature>
<evidence type="ECO:0000256" key="1">
    <source>
        <dbReference type="SAM" id="MobiDB-lite"/>
    </source>
</evidence>
<organism evidence="3 4">
    <name type="scientific">Apiospora phragmitis</name>
    <dbReference type="NCBI Taxonomy" id="2905665"/>
    <lineage>
        <taxon>Eukaryota</taxon>
        <taxon>Fungi</taxon>
        <taxon>Dikarya</taxon>
        <taxon>Ascomycota</taxon>
        <taxon>Pezizomycotina</taxon>
        <taxon>Sordariomycetes</taxon>
        <taxon>Xylariomycetidae</taxon>
        <taxon>Amphisphaeriales</taxon>
        <taxon>Apiosporaceae</taxon>
        <taxon>Apiospora</taxon>
    </lineage>
</organism>
<dbReference type="GeneID" id="92098188"/>
<feature type="region of interest" description="Disordered" evidence="1">
    <location>
        <begin position="119"/>
        <end position="315"/>
    </location>
</feature>
<dbReference type="EMBL" id="JAQQWL010000013">
    <property type="protein sequence ID" value="KAK8043233.1"/>
    <property type="molecule type" value="Genomic_DNA"/>
</dbReference>
<accession>A0ABR1TC11</accession>